<protein>
    <submittedName>
        <fullName evidence="1">Uncharacterized protein</fullName>
    </submittedName>
</protein>
<reference evidence="1" key="1">
    <citation type="journal article" date="2015" name="Nature">
        <title>Complex archaea that bridge the gap between prokaryotes and eukaryotes.</title>
        <authorList>
            <person name="Spang A."/>
            <person name="Saw J.H."/>
            <person name="Jorgensen S.L."/>
            <person name="Zaremba-Niedzwiedzka K."/>
            <person name="Martijn J."/>
            <person name="Lind A.E."/>
            <person name="van Eijk R."/>
            <person name="Schleper C."/>
            <person name="Guy L."/>
            <person name="Ettema T.J."/>
        </authorList>
    </citation>
    <scope>NUCLEOTIDE SEQUENCE</scope>
</reference>
<organism evidence="1">
    <name type="scientific">marine sediment metagenome</name>
    <dbReference type="NCBI Taxonomy" id="412755"/>
    <lineage>
        <taxon>unclassified sequences</taxon>
        <taxon>metagenomes</taxon>
        <taxon>ecological metagenomes</taxon>
    </lineage>
</organism>
<dbReference type="AlphaFoldDB" id="A0A0F9U113"/>
<proteinExistence type="predicted"/>
<dbReference type="EMBL" id="LAZR01000143">
    <property type="protein sequence ID" value="KKN86915.1"/>
    <property type="molecule type" value="Genomic_DNA"/>
</dbReference>
<name>A0A0F9U113_9ZZZZ</name>
<comment type="caution">
    <text evidence="1">The sequence shown here is derived from an EMBL/GenBank/DDBJ whole genome shotgun (WGS) entry which is preliminary data.</text>
</comment>
<accession>A0A0F9U113</accession>
<evidence type="ECO:0000313" key="1">
    <source>
        <dbReference type="EMBL" id="KKN86915.1"/>
    </source>
</evidence>
<sequence>MPKLTFRIGQSQEVRNRIIYAAHRLGRSIFDESQIFVPVKTGALKRSGVLRTLPNGFVIQYTVHYASKQEFGVPPGFTEEVGKHTVKKHTRKGIVKARKGTTNIPRHAYYNKEGKRITVKRHRRSINVPAGMRLETVKKHERGPFTRRYPRGLEGKFYLTRAYEAHREELQTEIYDALKGV</sequence>
<gene>
    <name evidence="1" type="ORF">LCGC14_0264780</name>
</gene>